<name>A0A0E9T592_ANGAN</name>
<accession>A0A0E9T592</accession>
<organism evidence="1">
    <name type="scientific">Anguilla anguilla</name>
    <name type="common">European freshwater eel</name>
    <name type="synonym">Muraena anguilla</name>
    <dbReference type="NCBI Taxonomy" id="7936"/>
    <lineage>
        <taxon>Eukaryota</taxon>
        <taxon>Metazoa</taxon>
        <taxon>Chordata</taxon>
        <taxon>Craniata</taxon>
        <taxon>Vertebrata</taxon>
        <taxon>Euteleostomi</taxon>
        <taxon>Actinopterygii</taxon>
        <taxon>Neopterygii</taxon>
        <taxon>Teleostei</taxon>
        <taxon>Anguilliformes</taxon>
        <taxon>Anguillidae</taxon>
        <taxon>Anguilla</taxon>
    </lineage>
</organism>
<sequence length="43" mass="4999">MYIFLYGTIVQEDQKKKITCGHVKVSVVVFLPRYSRHEAVTTL</sequence>
<protein>
    <submittedName>
        <fullName evidence="1">Uncharacterized protein</fullName>
    </submittedName>
</protein>
<reference evidence="1" key="2">
    <citation type="journal article" date="2015" name="Fish Shellfish Immunol.">
        <title>Early steps in the European eel (Anguilla anguilla)-Vibrio vulnificus interaction in the gills: Role of the RtxA13 toxin.</title>
        <authorList>
            <person name="Callol A."/>
            <person name="Pajuelo D."/>
            <person name="Ebbesson L."/>
            <person name="Teles M."/>
            <person name="MacKenzie S."/>
            <person name="Amaro C."/>
        </authorList>
    </citation>
    <scope>NUCLEOTIDE SEQUENCE</scope>
</reference>
<evidence type="ECO:0000313" key="1">
    <source>
        <dbReference type="EMBL" id="JAH48774.1"/>
    </source>
</evidence>
<proteinExistence type="predicted"/>
<dbReference type="EMBL" id="GBXM01059803">
    <property type="protein sequence ID" value="JAH48774.1"/>
    <property type="molecule type" value="Transcribed_RNA"/>
</dbReference>
<reference evidence="1" key="1">
    <citation type="submission" date="2014-11" db="EMBL/GenBank/DDBJ databases">
        <authorList>
            <person name="Amaro Gonzalez C."/>
        </authorList>
    </citation>
    <scope>NUCLEOTIDE SEQUENCE</scope>
</reference>
<dbReference type="AlphaFoldDB" id="A0A0E9T592"/>